<dbReference type="CDD" id="cd01948">
    <property type="entry name" value="EAL"/>
    <property type="match status" value="1"/>
</dbReference>
<dbReference type="SUPFAM" id="SSF55785">
    <property type="entry name" value="PYP-like sensor domain (PAS domain)"/>
    <property type="match status" value="1"/>
</dbReference>
<keyword evidence="1" id="KW-1133">Transmembrane helix</keyword>
<reference evidence="5" key="1">
    <citation type="submission" date="2020-02" db="EMBL/GenBank/DDBJ databases">
        <authorList>
            <person name="Meier V. D."/>
        </authorList>
    </citation>
    <scope>NUCLEOTIDE SEQUENCE</scope>
    <source>
        <strain evidence="5">AVDCRST_MAG46</strain>
    </source>
</reference>
<dbReference type="PROSITE" id="PS50883">
    <property type="entry name" value="EAL"/>
    <property type="match status" value="1"/>
</dbReference>
<evidence type="ECO:0000259" key="4">
    <source>
        <dbReference type="PROSITE" id="PS50887"/>
    </source>
</evidence>
<name>A0A6J4M3Z3_9ACTN</name>
<dbReference type="Gene3D" id="3.30.70.270">
    <property type="match status" value="1"/>
</dbReference>
<dbReference type="SUPFAM" id="SSF141868">
    <property type="entry name" value="EAL domain-like"/>
    <property type="match status" value="1"/>
</dbReference>
<protein>
    <submittedName>
        <fullName evidence="5">Diguanylate cyclase/phosphodiesterase (GGDEF &amp; EAL domains) with PAS/PAC sensor(S)</fullName>
    </submittedName>
</protein>
<dbReference type="SMART" id="SM00052">
    <property type="entry name" value="EAL"/>
    <property type="match status" value="1"/>
</dbReference>
<dbReference type="AlphaFoldDB" id="A0A6J4M3Z3"/>
<organism evidence="5">
    <name type="scientific">uncultured Nocardioidaceae bacterium</name>
    <dbReference type="NCBI Taxonomy" id="253824"/>
    <lineage>
        <taxon>Bacteria</taxon>
        <taxon>Bacillati</taxon>
        <taxon>Actinomycetota</taxon>
        <taxon>Actinomycetes</taxon>
        <taxon>Propionibacteriales</taxon>
        <taxon>Nocardioidaceae</taxon>
        <taxon>environmental samples</taxon>
    </lineage>
</organism>
<dbReference type="Pfam" id="PF00563">
    <property type="entry name" value="EAL"/>
    <property type="match status" value="1"/>
</dbReference>
<keyword evidence="1" id="KW-0812">Transmembrane</keyword>
<sequence length="860" mass="92084">MDPEVALVLGALQVLSHTIPRRLLTFGGSVESITLDEVLFVPLLVALSPVEFFGFILLSSVAGSVLVRRSALKAVFNCGQFLVAGAVGYLIHQLLAGSGPPSADVTPRMLAAAAVGSLVICALSRLAVTSMIAYVTRSDWLDTIRVPRSHVGAWFGATALGVSGAALSFTFPWGFVPSLFLVIFVQRAFSAQIKEESARTHAERLQQHTSSLRQTATRPAIESSLTTSVIELVGARAASIIEAEETPQPGALAAPMANGQQLVVAGRIGPGTWSAQEKETLTALAGVAADTLRSADLISHLRNITDSQSEAVLAIDVHGVITFANPAAVRVLGTGSVRQTVGLAVSEACCLERDDTAVDLVVLAAQRASAQDADAVLVVDRGDAPAERLDVSYSFSALTEGDEVAGAVLVMRDVSERRAFQVAMTYRAMHDELTGLPNRRSFLERLDAALGEEDENALIFMDLDRFKLVNDSFGHLVGDKLLVEMSKRLQQHTDPRGITARLSADEFAMLFVGCTDDAALTVVVESLMGALRAPYLIDANDIFVTVSLGVATTSPGQRRDDVLLAADAAAYAAKSSGGDCVRFGTPDLVSATRERMETESRLRHAIDTGGLHLQYQPIFDTKTRSMVSVEALVRWNRDGITIAPDQFVPLAEESGLIVYLGRWVIEEACRTTRRWNVEHPDRVPITVAVNLSALQLAQPRLAEEVAAVLDRTGLPAEQLTLEITETAVLANIDANLPTLKELRGIGVQLSVDDFGTGYSSLAYLRQLPVDVVKLDASFIAGLGQDPVDAQIVGAVLRLCKALGHQVVAEGVETELQRQTLAHMGSAFMQGYLLARPMDTAVFEEYWAQMYAGAPEALPAT</sequence>
<feature type="transmembrane region" description="Helical" evidence="1">
    <location>
        <begin position="74"/>
        <end position="91"/>
    </location>
</feature>
<dbReference type="PROSITE" id="PS50112">
    <property type="entry name" value="PAS"/>
    <property type="match status" value="1"/>
</dbReference>
<dbReference type="SMART" id="SM00267">
    <property type="entry name" value="GGDEF"/>
    <property type="match status" value="1"/>
</dbReference>
<dbReference type="InterPro" id="IPR035919">
    <property type="entry name" value="EAL_sf"/>
</dbReference>
<proteinExistence type="predicted"/>
<dbReference type="PANTHER" id="PTHR44757:SF2">
    <property type="entry name" value="BIOFILM ARCHITECTURE MAINTENANCE PROTEIN MBAA"/>
    <property type="match status" value="1"/>
</dbReference>
<dbReference type="InterPro" id="IPR029787">
    <property type="entry name" value="Nucleotide_cyclase"/>
</dbReference>
<keyword evidence="1" id="KW-0472">Membrane</keyword>
<feature type="domain" description="EAL" evidence="3">
    <location>
        <begin position="595"/>
        <end position="850"/>
    </location>
</feature>
<dbReference type="Pfam" id="PF13188">
    <property type="entry name" value="PAS_8"/>
    <property type="match status" value="1"/>
</dbReference>
<dbReference type="Gene3D" id="3.20.20.450">
    <property type="entry name" value="EAL domain"/>
    <property type="match status" value="1"/>
</dbReference>
<dbReference type="InterPro" id="IPR043128">
    <property type="entry name" value="Rev_trsase/Diguanyl_cyclase"/>
</dbReference>
<gene>
    <name evidence="5" type="ORF">AVDCRST_MAG46-2367</name>
</gene>
<dbReference type="PANTHER" id="PTHR44757">
    <property type="entry name" value="DIGUANYLATE CYCLASE DGCP"/>
    <property type="match status" value="1"/>
</dbReference>
<feature type="transmembrane region" description="Helical" evidence="1">
    <location>
        <begin position="111"/>
        <end position="134"/>
    </location>
</feature>
<feature type="transmembrane region" description="Helical" evidence="1">
    <location>
        <begin position="154"/>
        <end position="185"/>
    </location>
</feature>
<dbReference type="InterPro" id="IPR001633">
    <property type="entry name" value="EAL_dom"/>
</dbReference>
<dbReference type="InterPro" id="IPR000160">
    <property type="entry name" value="GGDEF_dom"/>
</dbReference>
<dbReference type="Pfam" id="PF00990">
    <property type="entry name" value="GGDEF"/>
    <property type="match status" value="1"/>
</dbReference>
<dbReference type="InterPro" id="IPR035965">
    <property type="entry name" value="PAS-like_dom_sf"/>
</dbReference>
<evidence type="ECO:0000256" key="1">
    <source>
        <dbReference type="SAM" id="Phobius"/>
    </source>
</evidence>
<feature type="domain" description="PAS" evidence="2">
    <location>
        <begin position="297"/>
        <end position="333"/>
    </location>
</feature>
<evidence type="ECO:0000313" key="5">
    <source>
        <dbReference type="EMBL" id="CAA9347507.1"/>
    </source>
</evidence>
<evidence type="ECO:0000259" key="3">
    <source>
        <dbReference type="PROSITE" id="PS50883"/>
    </source>
</evidence>
<feature type="transmembrane region" description="Helical" evidence="1">
    <location>
        <begin position="40"/>
        <end position="67"/>
    </location>
</feature>
<dbReference type="InterPro" id="IPR052155">
    <property type="entry name" value="Biofilm_reg_signaling"/>
</dbReference>
<feature type="domain" description="GGDEF" evidence="4">
    <location>
        <begin position="454"/>
        <end position="586"/>
    </location>
</feature>
<dbReference type="NCBIfam" id="TIGR00254">
    <property type="entry name" value="GGDEF"/>
    <property type="match status" value="1"/>
</dbReference>
<dbReference type="Gene3D" id="3.30.450.20">
    <property type="entry name" value="PAS domain"/>
    <property type="match status" value="1"/>
</dbReference>
<evidence type="ECO:0000259" key="2">
    <source>
        <dbReference type="PROSITE" id="PS50112"/>
    </source>
</evidence>
<dbReference type="PROSITE" id="PS50887">
    <property type="entry name" value="GGDEF"/>
    <property type="match status" value="1"/>
</dbReference>
<dbReference type="InterPro" id="IPR000014">
    <property type="entry name" value="PAS"/>
</dbReference>
<dbReference type="CDD" id="cd01949">
    <property type="entry name" value="GGDEF"/>
    <property type="match status" value="1"/>
</dbReference>
<dbReference type="SUPFAM" id="SSF55073">
    <property type="entry name" value="Nucleotide cyclase"/>
    <property type="match status" value="1"/>
</dbReference>
<accession>A0A6J4M3Z3</accession>
<dbReference type="EMBL" id="CADCUD010000162">
    <property type="protein sequence ID" value="CAA9347507.1"/>
    <property type="molecule type" value="Genomic_DNA"/>
</dbReference>